<evidence type="ECO:0000256" key="2">
    <source>
        <dbReference type="SAM" id="Phobius"/>
    </source>
</evidence>
<accession>A0AA88MAN0</accession>
<protein>
    <submittedName>
        <fullName evidence="3">Uncharacterized protein</fullName>
    </submittedName>
</protein>
<feature type="transmembrane region" description="Helical" evidence="2">
    <location>
        <begin position="56"/>
        <end position="76"/>
    </location>
</feature>
<keyword evidence="2" id="KW-0472">Membrane</keyword>
<dbReference type="EMBL" id="JAUPFM010000013">
    <property type="protein sequence ID" value="KAK2833778.1"/>
    <property type="molecule type" value="Genomic_DNA"/>
</dbReference>
<keyword evidence="2" id="KW-1133">Transmembrane helix</keyword>
<reference evidence="3" key="1">
    <citation type="submission" date="2023-07" db="EMBL/GenBank/DDBJ databases">
        <title>Chromosome-level Genome Assembly of Striped Snakehead (Channa striata).</title>
        <authorList>
            <person name="Liu H."/>
        </authorList>
    </citation>
    <scope>NUCLEOTIDE SEQUENCE</scope>
    <source>
        <strain evidence="3">Gz</strain>
        <tissue evidence="3">Muscle</tissue>
    </source>
</reference>
<dbReference type="AlphaFoldDB" id="A0AA88MAN0"/>
<keyword evidence="2" id="KW-0812">Transmembrane</keyword>
<gene>
    <name evidence="3" type="ORF">Q5P01_017667</name>
</gene>
<keyword evidence="4" id="KW-1185">Reference proteome</keyword>
<comment type="caution">
    <text evidence="3">The sequence shown here is derived from an EMBL/GenBank/DDBJ whole genome shotgun (WGS) entry which is preliminary data.</text>
</comment>
<evidence type="ECO:0000313" key="4">
    <source>
        <dbReference type="Proteomes" id="UP001187415"/>
    </source>
</evidence>
<dbReference type="Proteomes" id="UP001187415">
    <property type="component" value="Unassembled WGS sequence"/>
</dbReference>
<evidence type="ECO:0000256" key="1">
    <source>
        <dbReference type="SAM" id="MobiDB-lite"/>
    </source>
</evidence>
<feature type="compositionally biased region" description="Basic and acidic residues" evidence="1">
    <location>
        <begin position="90"/>
        <end position="100"/>
    </location>
</feature>
<organism evidence="3 4">
    <name type="scientific">Channa striata</name>
    <name type="common">Snakehead murrel</name>
    <name type="synonym">Ophicephalus striatus</name>
    <dbReference type="NCBI Taxonomy" id="64152"/>
    <lineage>
        <taxon>Eukaryota</taxon>
        <taxon>Metazoa</taxon>
        <taxon>Chordata</taxon>
        <taxon>Craniata</taxon>
        <taxon>Vertebrata</taxon>
        <taxon>Euteleostomi</taxon>
        <taxon>Actinopterygii</taxon>
        <taxon>Neopterygii</taxon>
        <taxon>Teleostei</taxon>
        <taxon>Neoteleostei</taxon>
        <taxon>Acanthomorphata</taxon>
        <taxon>Anabantaria</taxon>
        <taxon>Anabantiformes</taxon>
        <taxon>Channoidei</taxon>
        <taxon>Channidae</taxon>
        <taxon>Channa</taxon>
    </lineage>
</organism>
<evidence type="ECO:0000313" key="3">
    <source>
        <dbReference type="EMBL" id="KAK2833778.1"/>
    </source>
</evidence>
<sequence length="187" mass="19898">MAKKDCQEGQKWDHLVSDCIGNAKTDPPPNVLSSVRVTASTEQVNPVTPLNPTVCAIVVLVTMGSVLALAVWLIIYKRQSRLSSTSADSEPAHEPLHKTEPPATILPPPSQSNGQAATFQFEAPSPCPHLGVQTCSKREGDFTVCRGPTRQTEGGRGVPACHTMTEHRIPLPATELGGTALVTTKTV</sequence>
<feature type="region of interest" description="Disordered" evidence="1">
    <location>
        <begin position="85"/>
        <end position="116"/>
    </location>
</feature>
<proteinExistence type="predicted"/>
<name>A0AA88MAN0_CHASR</name>